<organism evidence="2 3">
    <name type="scientific">Anaeramoeba ignava</name>
    <name type="common">Anaerobic marine amoeba</name>
    <dbReference type="NCBI Taxonomy" id="1746090"/>
    <lineage>
        <taxon>Eukaryota</taxon>
        <taxon>Metamonada</taxon>
        <taxon>Anaeramoebidae</taxon>
        <taxon>Anaeramoeba</taxon>
    </lineage>
</organism>
<keyword evidence="1" id="KW-0472">Membrane</keyword>
<dbReference type="Proteomes" id="UP001149090">
    <property type="component" value="Unassembled WGS sequence"/>
</dbReference>
<accession>A0A9Q0LLK7</accession>
<dbReference type="AlphaFoldDB" id="A0A9Q0LLK7"/>
<reference evidence="2" key="1">
    <citation type="submission" date="2022-10" db="EMBL/GenBank/DDBJ databases">
        <title>Novel sulphate-reducing endosymbionts in the free-living metamonad Anaeramoeba.</title>
        <authorList>
            <person name="Jerlstrom-Hultqvist J."/>
            <person name="Cepicka I."/>
            <person name="Gallot-Lavallee L."/>
            <person name="Salas-Leiva D."/>
            <person name="Curtis B.A."/>
            <person name="Zahonova K."/>
            <person name="Pipaliya S."/>
            <person name="Dacks J."/>
            <person name="Roger A.J."/>
        </authorList>
    </citation>
    <scope>NUCLEOTIDE SEQUENCE</scope>
    <source>
        <strain evidence="2">BMAN</strain>
    </source>
</reference>
<protein>
    <submittedName>
        <fullName evidence="2">Uncharacterized protein</fullName>
    </submittedName>
</protein>
<keyword evidence="1" id="KW-1133">Transmembrane helix</keyword>
<name>A0A9Q0LLK7_ANAIG</name>
<comment type="caution">
    <text evidence="2">The sequence shown here is derived from an EMBL/GenBank/DDBJ whole genome shotgun (WGS) entry which is preliminary data.</text>
</comment>
<evidence type="ECO:0000256" key="1">
    <source>
        <dbReference type="SAM" id="Phobius"/>
    </source>
</evidence>
<evidence type="ECO:0000313" key="3">
    <source>
        <dbReference type="Proteomes" id="UP001149090"/>
    </source>
</evidence>
<keyword evidence="1" id="KW-0812">Transmembrane</keyword>
<dbReference type="EMBL" id="JAPDFW010000063">
    <property type="protein sequence ID" value="KAJ5075726.1"/>
    <property type="molecule type" value="Genomic_DNA"/>
</dbReference>
<keyword evidence="3" id="KW-1185">Reference proteome</keyword>
<evidence type="ECO:0000313" key="2">
    <source>
        <dbReference type="EMBL" id="KAJ5075726.1"/>
    </source>
</evidence>
<feature type="transmembrane region" description="Helical" evidence="1">
    <location>
        <begin position="20"/>
        <end position="42"/>
    </location>
</feature>
<gene>
    <name evidence="2" type="ORF">M0811_06588</name>
</gene>
<proteinExistence type="predicted"/>
<feature type="transmembrane region" description="Helical" evidence="1">
    <location>
        <begin position="62"/>
        <end position="81"/>
    </location>
</feature>
<sequence length="97" mass="11370">MKRKINKKNKRTKIPEYHNLELNLNLFYSCYNYNSILLLLFLLVWKTKTIVLSFVTPGSPQFIQIFGIIAFLALSFLIGLYTNRLVSYVVHSIVKKN</sequence>